<dbReference type="CDD" id="cd09566">
    <property type="entry name" value="SAM_liprin-beta1_2_repeat2"/>
    <property type="match status" value="1"/>
</dbReference>
<dbReference type="GO" id="GO:0007528">
    <property type="term" value="P:neuromuscular junction development"/>
    <property type="evidence" value="ECO:0007669"/>
    <property type="project" value="TreeGrafter"/>
</dbReference>
<comment type="similarity">
    <text evidence="1">Belongs to the liprin family. Liprin-beta subfamily.</text>
</comment>
<dbReference type="Pfam" id="PF07647">
    <property type="entry name" value="SAM_2"/>
    <property type="match status" value="1"/>
</dbReference>
<feature type="compositionally biased region" description="Low complexity" evidence="7">
    <location>
        <begin position="409"/>
        <end position="426"/>
    </location>
</feature>
<dbReference type="FunFam" id="1.10.150.50:FF:000017">
    <property type="entry name" value="Liprin-beta-1 isoform 1"/>
    <property type="match status" value="1"/>
</dbReference>
<dbReference type="InterPro" id="IPR058914">
    <property type="entry name" value="LIPB1/2_CC"/>
</dbReference>
<feature type="region of interest" description="Disordered" evidence="7">
    <location>
        <begin position="366"/>
        <end position="429"/>
    </location>
</feature>
<keyword evidence="10" id="KW-1185">Reference proteome</keyword>
<sequence>MMSDASEMLAAALEQMDGIIAGSKAMNYSNGLFDCQSPSSPLLGSLRAVHLLEELRGVLELMDTDERENLRSQVPENTAEGLVAWLQTRLTNGHGSAAKDLVYQERLSRLESDKECLVLQVSVLTDQVEVQGEKIKDLEMCLEEHRMKLNATEELLQQELLSRSMLETQKLELLTEISSLKLKLTSADHESKENERLSLQAFYRELSEMRLRAATAETEKVQQEKSLKSTKEELVALQTQLEEQEQQLSRLKKQAGAEVVTSNEKREKDLEVQKMKQAVESLTQSNSEKDRKIEELQQSLTRYRKVQDVVLSGQERKDGQVDEETGPCESSPKSATTVVTESLTVLKGTEETDEPQVIPCTEFLPESEHKSAANPDPCLPTHSSSERLKLENSFRKEESEPGERAEKNSSSPTLSPSPSSPASSESFGTKKIRASFGRGFFKLRGGKRTSSAPSLAAEAERKRTEHLDLAASPAPKLKDGAISPESKKKAKGIRRFFGIMRRSQSTSLNPDDAPESDFKRGGLRATAGPRLGWSHDSQRSNNNELDIPFARWNTEQVCEWLQEQDLELYVNQAQQWIRFGQMLLNASQNDLEKELGIRHPLHRKKLQLALQALLSEEDDPKNKLDFNWVTRWLDDIGLPQYKAQFDEGRVDARMLHYMTVDELLSLKVGSVVHHLSIKRAIQVLRINNYEPNCLRRRPSNENNITPAEVCQWTNHRVMEWLRSVDLAEYAPNLRGSGVHGGLMVLEPRFNVETMALLLNIPPNKTLLRRHLATHFHLLIGAEAERLKQECLEHPDYSMLNPTAKVKPRRLSFGGFGTLRRKRPEESEEFLCPLDVQMLQNRGFHKEQPFSEEKLEHLEQMEDSDGTVKQIGAFSEGINNLTSMLTDDELFREIPSRSPDATDNDSSINTSLC</sequence>
<dbReference type="CDD" id="cd09569">
    <property type="entry name" value="SAM_liprin-beta1_2_repeat3"/>
    <property type="match status" value="1"/>
</dbReference>
<dbReference type="Proteomes" id="UP000319801">
    <property type="component" value="Unassembled WGS sequence"/>
</dbReference>
<dbReference type="InterPro" id="IPR013761">
    <property type="entry name" value="SAM/pointed_sf"/>
</dbReference>
<dbReference type="InterPro" id="IPR029515">
    <property type="entry name" value="Liprin"/>
</dbReference>
<organism evidence="9 10">
    <name type="scientific">Bagarius yarrelli</name>
    <name type="common">Goonch</name>
    <name type="synonym">Bagrus yarrelli</name>
    <dbReference type="NCBI Taxonomy" id="175774"/>
    <lineage>
        <taxon>Eukaryota</taxon>
        <taxon>Metazoa</taxon>
        <taxon>Chordata</taxon>
        <taxon>Craniata</taxon>
        <taxon>Vertebrata</taxon>
        <taxon>Euteleostomi</taxon>
        <taxon>Actinopterygii</taxon>
        <taxon>Neopterygii</taxon>
        <taxon>Teleostei</taxon>
        <taxon>Ostariophysi</taxon>
        <taxon>Siluriformes</taxon>
        <taxon>Sisoridae</taxon>
        <taxon>Sisorinae</taxon>
        <taxon>Bagarius</taxon>
    </lineage>
</organism>
<feature type="compositionally biased region" description="Basic and acidic residues" evidence="7">
    <location>
        <begin position="458"/>
        <end position="468"/>
    </location>
</feature>
<protein>
    <submittedName>
        <fullName evidence="9">Liprin-beta-1</fullName>
    </submittedName>
</protein>
<evidence type="ECO:0000256" key="4">
    <source>
        <dbReference type="ARBA" id="ARBA00023054"/>
    </source>
</evidence>
<evidence type="ECO:0000256" key="1">
    <source>
        <dbReference type="ARBA" id="ARBA00007547"/>
    </source>
</evidence>
<gene>
    <name evidence="9" type="ORF">Baya_0167</name>
</gene>
<feature type="region of interest" description="Disordered" evidence="7">
    <location>
        <begin position="443"/>
        <end position="489"/>
    </location>
</feature>
<dbReference type="AlphaFoldDB" id="A0A556THG5"/>
<feature type="compositionally biased region" description="Basic and acidic residues" evidence="7">
    <location>
        <begin position="384"/>
        <end position="407"/>
    </location>
</feature>
<dbReference type="FunFam" id="1.10.150.50:FF:000005">
    <property type="entry name" value="Liprin-beta-1 isoform 1"/>
    <property type="match status" value="1"/>
</dbReference>
<evidence type="ECO:0000313" key="10">
    <source>
        <dbReference type="Proteomes" id="UP000319801"/>
    </source>
</evidence>
<dbReference type="PANTHER" id="PTHR12587:SF21">
    <property type="entry name" value="PPFIA-BINDING PROTEIN 1A"/>
    <property type="match status" value="1"/>
</dbReference>
<evidence type="ECO:0000256" key="3">
    <source>
        <dbReference type="ARBA" id="ARBA00022737"/>
    </source>
</evidence>
<dbReference type="OrthoDB" id="6516566at2759"/>
<proteinExistence type="inferred from homology"/>
<comment type="caution">
    <text evidence="9">The sequence shown here is derived from an EMBL/GenBank/DDBJ whole genome shotgun (WGS) entry which is preliminary data.</text>
</comment>
<dbReference type="GO" id="GO:0048786">
    <property type="term" value="C:presynaptic active zone"/>
    <property type="evidence" value="ECO:0007669"/>
    <property type="project" value="TreeGrafter"/>
</dbReference>
<dbReference type="SUPFAM" id="SSF47769">
    <property type="entry name" value="SAM/Pointed domain"/>
    <property type="match status" value="3"/>
</dbReference>
<feature type="coiled-coil region" evidence="6">
    <location>
        <begin position="199"/>
        <end position="306"/>
    </location>
</feature>
<evidence type="ECO:0000256" key="6">
    <source>
        <dbReference type="SAM" id="Coils"/>
    </source>
</evidence>
<dbReference type="GO" id="GO:0005829">
    <property type="term" value="C:cytosol"/>
    <property type="evidence" value="ECO:0007669"/>
    <property type="project" value="UniProtKB-ARBA"/>
</dbReference>
<dbReference type="PANTHER" id="PTHR12587">
    <property type="entry name" value="LAR INTERACTING PROTEIN LIP -RELATED PROTEIN"/>
    <property type="match status" value="1"/>
</dbReference>
<dbReference type="CDD" id="cd09563">
    <property type="entry name" value="SAM_liprin-beta1_2_repeat1"/>
    <property type="match status" value="1"/>
</dbReference>
<comment type="function">
    <text evidence="5">May regulate the disassembly of focal adhesions. Did not bind receptor-like tyrosine phosphatases type 2A.</text>
</comment>
<keyword evidence="2" id="KW-0597">Phosphoprotein</keyword>
<dbReference type="Pfam" id="PF00536">
    <property type="entry name" value="SAM_1"/>
    <property type="match status" value="2"/>
</dbReference>
<feature type="domain" description="SAM" evidence="8">
    <location>
        <begin position="624"/>
        <end position="687"/>
    </location>
</feature>
<evidence type="ECO:0000256" key="7">
    <source>
        <dbReference type="SAM" id="MobiDB-lite"/>
    </source>
</evidence>
<feature type="domain" description="SAM" evidence="8">
    <location>
        <begin position="552"/>
        <end position="616"/>
    </location>
</feature>
<keyword evidence="4 6" id="KW-0175">Coiled coil</keyword>
<dbReference type="Pfam" id="PF26022">
    <property type="entry name" value="CC_Liprin_beta"/>
    <property type="match status" value="1"/>
</dbReference>
<feature type="region of interest" description="Disordered" evidence="7">
    <location>
        <begin position="501"/>
        <end position="539"/>
    </location>
</feature>
<dbReference type="EMBL" id="VCAZ01000001">
    <property type="protein sequence ID" value="TSK13293.1"/>
    <property type="molecule type" value="Genomic_DNA"/>
</dbReference>
<feature type="region of interest" description="Disordered" evidence="7">
    <location>
        <begin position="893"/>
        <end position="912"/>
    </location>
</feature>
<name>A0A556THG5_BAGYA</name>
<dbReference type="InterPro" id="IPR037617">
    <property type="entry name" value="LIPB1/2_SAM_1"/>
</dbReference>
<dbReference type="PROSITE" id="PS50105">
    <property type="entry name" value="SAM_DOMAIN"/>
    <property type="match status" value="2"/>
</dbReference>
<evidence type="ECO:0000256" key="2">
    <source>
        <dbReference type="ARBA" id="ARBA00022553"/>
    </source>
</evidence>
<feature type="compositionally biased region" description="Polar residues" evidence="7">
    <location>
        <begin position="898"/>
        <end position="912"/>
    </location>
</feature>
<reference evidence="9 10" key="1">
    <citation type="journal article" date="2019" name="Genome Biol. Evol.">
        <title>Whole-Genome Sequencing of the Giant Devil Catfish, Bagarius yarrelli.</title>
        <authorList>
            <person name="Jiang W."/>
            <person name="Lv Y."/>
            <person name="Cheng L."/>
            <person name="Yang K."/>
            <person name="Chao B."/>
            <person name="Wang X."/>
            <person name="Li Y."/>
            <person name="Pan X."/>
            <person name="You X."/>
            <person name="Zhang Y."/>
            <person name="Yang J."/>
            <person name="Li J."/>
            <person name="Zhang X."/>
            <person name="Liu S."/>
            <person name="Sun C."/>
            <person name="Yang J."/>
            <person name="Shi Q."/>
        </authorList>
    </citation>
    <scope>NUCLEOTIDE SEQUENCE [LARGE SCALE GENOMIC DNA]</scope>
    <source>
        <strain evidence="9">JWS20170419001</strain>
        <tissue evidence="9">Muscle</tissue>
    </source>
</reference>
<keyword evidence="3" id="KW-0677">Repeat</keyword>
<dbReference type="FunFam" id="1.10.150.50:FF:000007">
    <property type="entry name" value="Liprin-beta-1 isoform 1"/>
    <property type="match status" value="1"/>
</dbReference>
<dbReference type="Gene3D" id="1.10.150.50">
    <property type="entry name" value="Transcription Factor, Ets-1"/>
    <property type="match status" value="3"/>
</dbReference>
<feature type="region of interest" description="Disordered" evidence="7">
    <location>
        <begin position="311"/>
        <end position="339"/>
    </location>
</feature>
<dbReference type="InterPro" id="IPR037618">
    <property type="entry name" value="LIPB1/2_SAM_2nd"/>
</dbReference>
<accession>A0A556THG5</accession>
<dbReference type="SMART" id="SM00454">
    <property type="entry name" value="SAM"/>
    <property type="match status" value="3"/>
</dbReference>
<evidence type="ECO:0000313" key="9">
    <source>
        <dbReference type="EMBL" id="TSK13293.1"/>
    </source>
</evidence>
<evidence type="ECO:0000256" key="5">
    <source>
        <dbReference type="ARBA" id="ARBA00060046"/>
    </source>
</evidence>
<dbReference type="InterPro" id="IPR001660">
    <property type="entry name" value="SAM"/>
</dbReference>
<dbReference type="InterPro" id="IPR037619">
    <property type="entry name" value="LIPB1/2_SAM_3rd"/>
</dbReference>
<evidence type="ECO:0000259" key="8">
    <source>
        <dbReference type="PROSITE" id="PS50105"/>
    </source>
</evidence>